<evidence type="ECO:0000313" key="4">
    <source>
        <dbReference type="EMBL" id="GFH51129.1"/>
    </source>
</evidence>
<feature type="domain" description="N-acetyltransferase" evidence="3">
    <location>
        <begin position="86"/>
        <end position="240"/>
    </location>
</feature>
<dbReference type="PANTHER" id="PTHR43420">
    <property type="entry name" value="ACETYLTRANSFERASE"/>
    <property type="match status" value="1"/>
</dbReference>
<evidence type="ECO:0000259" key="3">
    <source>
        <dbReference type="PROSITE" id="PS51186"/>
    </source>
</evidence>
<dbReference type="Pfam" id="PF00583">
    <property type="entry name" value="Acetyltransf_1"/>
    <property type="match status" value="1"/>
</dbReference>
<proteinExistence type="predicted"/>
<dbReference type="SUPFAM" id="SSF55729">
    <property type="entry name" value="Acyl-CoA N-acyltransferases (Nat)"/>
    <property type="match status" value="1"/>
</dbReference>
<dbReference type="InterPro" id="IPR000182">
    <property type="entry name" value="GNAT_dom"/>
</dbReference>
<keyword evidence="2" id="KW-0012">Acyltransferase</keyword>
<organism evidence="4 5">
    <name type="scientific">Chaetoceros tenuissimus</name>
    <dbReference type="NCBI Taxonomy" id="426638"/>
    <lineage>
        <taxon>Eukaryota</taxon>
        <taxon>Sar</taxon>
        <taxon>Stramenopiles</taxon>
        <taxon>Ochrophyta</taxon>
        <taxon>Bacillariophyta</taxon>
        <taxon>Coscinodiscophyceae</taxon>
        <taxon>Chaetocerotophycidae</taxon>
        <taxon>Chaetocerotales</taxon>
        <taxon>Chaetocerotaceae</taxon>
        <taxon>Chaetoceros</taxon>
    </lineage>
</organism>
<reference evidence="4 5" key="1">
    <citation type="journal article" date="2021" name="Sci. Rep.">
        <title>The genome of the diatom Chaetoceros tenuissimus carries an ancient integrated fragment of an extant virus.</title>
        <authorList>
            <person name="Hongo Y."/>
            <person name="Kimura K."/>
            <person name="Takaki Y."/>
            <person name="Yoshida Y."/>
            <person name="Baba S."/>
            <person name="Kobayashi G."/>
            <person name="Nagasaki K."/>
            <person name="Hano T."/>
            <person name="Tomaru Y."/>
        </authorList>
    </citation>
    <scope>NUCLEOTIDE SEQUENCE [LARGE SCALE GENOMIC DNA]</scope>
    <source>
        <strain evidence="4 5">NIES-3715</strain>
    </source>
</reference>
<evidence type="ECO:0000256" key="2">
    <source>
        <dbReference type="ARBA" id="ARBA00023315"/>
    </source>
</evidence>
<dbReference type="Proteomes" id="UP001054902">
    <property type="component" value="Unassembled WGS sequence"/>
</dbReference>
<keyword evidence="1" id="KW-0808">Transferase</keyword>
<accession>A0AAD3CSR9</accession>
<evidence type="ECO:0000256" key="1">
    <source>
        <dbReference type="ARBA" id="ARBA00022679"/>
    </source>
</evidence>
<dbReference type="InterPro" id="IPR050680">
    <property type="entry name" value="YpeA/RimI_acetyltransf"/>
</dbReference>
<comment type="caution">
    <text evidence="4">The sequence shown here is derived from an EMBL/GenBank/DDBJ whole genome shotgun (WGS) entry which is preliminary data.</text>
</comment>
<dbReference type="GO" id="GO:0016747">
    <property type="term" value="F:acyltransferase activity, transferring groups other than amino-acyl groups"/>
    <property type="evidence" value="ECO:0007669"/>
    <property type="project" value="InterPro"/>
</dbReference>
<sequence length="240" mass="26162">MDTSCFSVTSDISLESYDGSRGVEGSLIKQSANFMMESFWGVEGASNELLSEQEADLGTRFGEIMGKRKLASNLILGKMNDEISGLVGVEVGLFDLKTNAILNYKTSDKMLTDAVASLGPKQRRQFKDSSVDELVGELPDLQGNFEAVAVLANLCVSPKSRGKSLGKSLCSEVEVVVKNWGLSKIMLKVEEKNDAAKALYEKLGYTVIHTDEDSTTIRPDTDNGTFKEQECAMLTMCKSI</sequence>
<dbReference type="CDD" id="cd04301">
    <property type="entry name" value="NAT_SF"/>
    <property type="match status" value="1"/>
</dbReference>
<keyword evidence="5" id="KW-1185">Reference proteome</keyword>
<dbReference type="AlphaFoldDB" id="A0AAD3CSR9"/>
<gene>
    <name evidence="4" type="ORF">CTEN210_07605</name>
</gene>
<protein>
    <recommendedName>
        <fullName evidence="3">N-acetyltransferase domain-containing protein</fullName>
    </recommendedName>
</protein>
<dbReference type="PROSITE" id="PS51186">
    <property type="entry name" value="GNAT"/>
    <property type="match status" value="1"/>
</dbReference>
<evidence type="ECO:0000313" key="5">
    <source>
        <dbReference type="Proteomes" id="UP001054902"/>
    </source>
</evidence>
<dbReference type="InterPro" id="IPR016181">
    <property type="entry name" value="Acyl_CoA_acyltransferase"/>
</dbReference>
<dbReference type="EMBL" id="BLLK01000045">
    <property type="protein sequence ID" value="GFH51129.1"/>
    <property type="molecule type" value="Genomic_DNA"/>
</dbReference>
<name>A0AAD3CSR9_9STRA</name>
<dbReference type="Gene3D" id="3.40.630.30">
    <property type="match status" value="1"/>
</dbReference>
<dbReference type="PANTHER" id="PTHR43420:SF44">
    <property type="entry name" value="ACETYLTRANSFERASE YPEA"/>
    <property type="match status" value="1"/>
</dbReference>